<feature type="compositionally biased region" description="Basic and acidic residues" evidence="1">
    <location>
        <begin position="58"/>
        <end position="71"/>
    </location>
</feature>
<evidence type="ECO:0000256" key="1">
    <source>
        <dbReference type="SAM" id="MobiDB-lite"/>
    </source>
</evidence>
<feature type="region of interest" description="Disordered" evidence="1">
    <location>
        <begin position="1"/>
        <end position="71"/>
    </location>
</feature>
<gene>
    <name evidence="2" type="ORF">GCM10011578_100850</name>
</gene>
<organism evidence="2 3">
    <name type="scientific">Streptomyces fuscichromogenes</name>
    <dbReference type="NCBI Taxonomy" id="1324013"/>
    <lineage>
        <taxon>Bacteria</taxon>
        <taxon>Bacillati</taxon>
        <taxon>Actinomycetota</taxon>
        <taxon>Actinomycetes</taxon>
        <taxon>Kitasatosporales</taxon>
        <taxon>Streptomycetaceae</taxon>
        <taxon>Streptomyces</taxon>
    </lineage>
</organism>
<evidence type="ECO:0000313" key="2">
    <source>
        <dbReference type="EMBL" id="GGN47296.1"/>
    </source>
</evidence>
<dbReference type="EMBL" id="BMML01000067">
    <property type="protein sequence ID" value="GGN47296.1"/>
    <property type="molecule type" value="Genomic_DNA"/>
</dbReference>
<proteinExistence type="predicted"/>
<comment type="caution">
    <text evidence="2">The sequence shown here is derived from an EMBL/GenBank/DDBJ whole genome shotgun (WGS) entry which is preliminary data.</text>
</comment>
<reference evidence="2" key="1">
    <citation type="journal article" date="2014" name="Int. J. Syst. Evol. Microbiol.">
        <title>Complete genome sequence of Corynebacterium casei LMG S-19264T (=DSM 44701T), isolated from a smear-ripened cheese.</title>
        <authorList>
            <consortium name="US DOE Joint Genome Institute (JGI-PGF)"/>
            <person name="Walter F."/>
            <person name="Albersmeier A."/>
            <person name="Kalinowski J."/>
            <person name="Ruckert C."/>
        </authorList>
    </citation>
    <scope>NUCLEOTIDE SEQUENCE</scope>
    <source>
        <strain evidence="2">CGMCC 4.7110</strain>
    </source>
</reference>
<evidence type="ECO:0000313" key="3">
    <source>
        <dbReference type="Proteomes" id="UP000653411"/>
    </source>
</evidence>
<feature type="compositionally biased region" description="Basic and acidic residues" evidence="1">
    <location>
        <begin position="1"/>
        <end position="11"/>
    </location>
</feature>
<dbReference type="Proteomes" id="UP000653411">
    <property type="component" value="Unassembled WGS sequence"/>
</dbReference>
<dbReference type="AlphaFoldDB" id="A0A917XPL7"/>
<dbReference type="RefSeq" id="WP_189269749.1">
    <property type="nucleotide sequence ID" value="NZ_BMML01000067.1"/>
</dbReference>
<keyword evidence="3" id="KW-1185">Reference proteome</keyword>
<name>A0A917XPL7_9ACTN</name>
<sequence>MRAPRYIDEGHCSQCGGAAEQGRSGAWWHTGTPCGSQPAHFTPGPAPDAGAAARQHHVPRDRQIRHPGRDR</sequence>
<reference evidence="2" key="2">
    <citation type="submission" date="2020-09" db="EMBL/GenBank/DDBJ databases">
        <authorList>
            <person name="Sun Q."/>
            <person name="Zhou Y."/>
        </authorList>
    </citation>
    <scope>NUCLEOTIDE SEQUENCE</scope>
    <source>
        <strain evidence="2">CGMCC 4.7110</strain>
    </source>
</reference>
<protein>
    <submittedName>
        <fullName evidence="2">Uncharacterized protein</fullName>
    </submittedName>
</protein>
<accession>A0A917XPL7</accession>